<feature type="region of interest" description="Disordered" evidence="6">
    <location>
        <begin position="1"/>
        <end position="23"/>
    </location>
</feature>
<dbReference type="GO" id="GO:0005886">
    <property type="term" value="C:plasma membrane"/>
    <property type="evidence" value="ECO:0007669"/>
    <property type="project" value="UniProtKB-SubCell"/>
</dbReference>
<feature type="compositionally biased region" description="Polar residues" evidence="6">
    <location>
        <begin position="1"/>
        <end position="10"/>
    </location>
</feature>
<evidence type="ECO:0000259" key="8">
    <source>
        <dbReference type="Pfam" id="PF02656"/>
    </source>
</evidence>
<protein>
    <recommendedName>
        <fullName evidence="8">DUF202 domain-containing protein</fullName>
    </recommendedName>
</protein>
<dbReference type="PANTHER" id="PTHR34187:SF2">
    <property type="entry name" value="DUF202 DOMAIN-CONTAINING PROTEIN"/>
    <property type="match status" value="1"/>
</dbReference>
<dbReference type="InterPro" id="IPR052053">
    <property type="entry name" value="IM_YidH-like"/>
</dbReference>
<dbReference type="RefSeq" id="XP_018029233.1">
    <property type="nucleotide sequence ID" value="XM_018175102.1"/>
</dbReference>
<keyword evidence="5 7" id="KW-0472">Membrane</keyword>
<feature type="transmembrane region" description="Helical" evidence="7">
    <location>
        <begin position="126"/>
        <end position="146"/>
    </location>
</feature>
<evidence type="ECO:0000313" key="9">
    <source>
        <dbReference type="EMBL" id="OAF98867.1"/>
    </source>
</evidence>
<gene>
    <name evidence="9" type="ORF">CC84DRAFT_1105555</name>
</gene>
<keyword evidence="2" id="KW-1003">Cell membrane</keyword>
<keyword evidence="3 7" id="KW-0812">Transmembrane</keyword>
<evidence type="ECO:0000256" key="7">
    <source>
        <dbReference type="SAM" id="Phobius"/>
    </source>
</evidence>
<organism evidence="9 10">
    <name type="scientific">Paraphaeosphaeria sporulosa</name>
    <dbReference type="NCBI Taxonomy" id="1460663"/>
    <lineage>
        <taxon>Eukaryota</taxon>
        <taxon>Fungi</taxon>
        <taxon>Dikarya</taxon>
        <taxon>Ascomycota</taxon>
        <taxon>Pezizomycotina</taxon>
        <taxon>Dothideomycetes</taxon>
        <taxon>Pleosporomycetidae</taxon>
        <taxon>Pleosporales</taxon>
        <taxon>Massarineae</taxon>
        <taxon>Didymosphaeriaceae</taxon>
        <taxon>Paraphaeosphaeria</taxon>
    </lineage>
</organism>
<evidence type="ECO:0000256" key="6">
    <source>
        <dbReference type="SAM" id="MobiDB-lite"/>
    </source>
</evidence>
<dbReference type="InParanoid" id="A0A177BWI9"/>
<accession>A0A177BWI9</accession>
<feature type="non-terminal residue" evidence="9">
    <location>
        <position position="1"/>
    </location>
</feature>
<sequence>NSETNVTATHESTEEVVERSPAQQHIGNIERRTGETVKRDAGRWSRFWGEWGSVELENKGSVARYYLALERTFLAWLRTSLSLASIGVAITQLFRLNCSLEFDTSKKPTNATADSRTHSQYEMRRLGKSLGTAFIGVSILMLFVGFHRYFEAQHYVIQGKFPASRGSIIVGSALVVGLIVGSLAAIFAAGAA</sequence>
<dbReference type="InterPro" id="IPR003807">
    <property type="entry name" value="DUF202"/>
</dbReference>
<evidence type="ECO:0000256" key="4">
    <source>
        <dbReference type="ARBA" id="ARBA00022989"/>
    </source>
</evidence>
<keyword evidence="10" id="KW-1185">Reference proteome</keyword>
<feature type="transmembrane region" description="Helical" evidence="7">
    <location>
        <begin position="166"/>
        <end position="189"/>
    </location>
</feature>
<name>A0A177BWI9_9PLEO</name>
<feature type="domain" description="DUF202" evidence="8">
    <location>
        <begin position="65"/>
        <end position="154"/>
    </location>
</feature>
<evidence type="ECO:0000313" key="10">
    <source>
        <dbReference type="Proteomes" id="UP000077069"/>
    </source>
</evidence>
<reference evidence="9 10" key="1">
    <citation type="submission" date="2016-05" db="EMBL/GenBank/DDBJ databases">
        <title>Comparative analysis of secretome profiles of manganese(II)-oxidizing ascomycete fungi.</title>
        <authorList>
            <consortium name="DOE Joint Genome Institute"/>
            <person name="Zeiner C.A."/>
            <person name="Purvine S.O."/>
            <person name="Zink E.M."/>
            <person name="Wu S."/>
            <person name="Pasa-Tolic L."/>
            <person name="Chaput D.L."/>
            <person name="Haridas S."/>
            <person name="Grigoriev I.V."/>
            <person name="Santelli C.M."/>
            <person name="Hansel C.M."/>
        </authorList>
    </citation>
    <scope>NUCLEOTIDE SEQUENCE [LARGE SCALE GENOMIC DNA]</scope>
    <source>
        <strain evidence="9 10">AP3s5-JAC2a</strain>
    </source>
</reference>
<dbReference type="PANTHER" id="PTHR34187">
    <property type="entry name" value="FGR18P"/>
    <property type="match status" value="1"/>
</dbReference>
<keyword evidence="4 7" id="KW-1133">Transmembrane helix</keyword>
<dbReference type="Proteomes" id="UP000077069">
    <property type="component" value="Unassembled WGS sequence"/>
</dbReference>
<dbReference type="Pfam" id="PF02656">
    <property type="entry name" value="DUF202"/>
    <property type="match status" value="1"/>
</dbReference>
<evidence type="ECO:0000256" key="5">
    <source>
        <dbReference type="ARBA" id="ARBA00023136"/>
    </source>
</evidence>
<evidence type="ECO:0000256" key="3">
    <source>
        <dbReference type="ARBA" id="ARBA00022692"/>
    </source>
</evidence>
<dbReference type="AlphaFoldDB" id="A0A177BWI9"/>
<evidence type="ECO:0000256" key="1">
    <source>
        <dbReference type="ARBA" id="ARBA00004651"/>
    </source>
</evidence>
<dbReference type="OrthoDB" id="199599at2759"/>
<proteinExistence type="predicted"/>
<dbReference type="GeneID" id="28758588"/>
<evidence type="ECO:0000256" key="2">
    <source>
        <dbReference type="ARBA" id="ARBA00022475"/>
    </source>
</evidence>
<dbReference type="EMBL" id="KV441564">
    <property type="protein sequence ID" value="OAF98867.1"/>
    <property type="molecule type" value="Genomic_DNA"/>
</dbReference>
<comment type="subcellular location">
    <subcellularLocation>
        <location evidence="1">Cell membrane</location>
        <topology evidence="1">Multi-pass membrane protein</topology>
    </subcellularLocation>
</comment>